<keyword evidence="1" id="KW-0677">Repeat</keyword>
<comment type="caution">
    <text evidence="5">The sequence shown here is derived from an EMBL/GenBank/DDBJ whole genome shotgun (WGS) entry which is preliminary data.</text>
</comment>
<dbReference type="AlphaFoldDB" id="A0A7J0BX10"/>
<evidence type="ECO:0000256" key="3">
    <source>
        <dbReference type="PROSITE-ProRule" id="PRU00339"/>
    </source>
</evidence>
<evidence type="ECO:0000256" key="1">
    <source>
        <dbReference type="ARBA" id="ARBA00022737"/>
    </source>
</evidence>
<reference evidence="5 6" key="1">
    <citation type="submission" date="2020-05" db="EMBL/GenBank/DDBJ databases">
        <title>Draft genome sequence of Desulfovibrio psychrotolerans JS1T.</title>
        <authorList>
            <person name="Ueno A."/>
            <person name="Tamazawa S."/>
            <person name="Tamamura S."/>
            <person name="Murakami T."/>
            <person name="Kiyama T."/>
            <person name="Inomata H."/>
            <person name="Amano Y."/>
            <person name="Miyakawa K."/>
            <person name="Tamaki H."/>
            <person name="Naganuma T."/>
            <person name="Kaneko K."/>
        </authorList>
    </citation>
    <scope>NUCLEOTIDE SEQUENCE [LARGE SCALE GENOMIC DNA]</scope>
    <source>
        <strain evidence="5 6">JS1</strain>
    </source>
</reference>
<evidence type="ECO:0000313" key="5">
    <source>
        <dbReference type="EMBL" id="GFM38250.1"/>
    </source>
</evidence>
<evidence type="ECO:0008006" key="7">
    <source>
        <dbReference type="Google" id="ProtNLM"/>
    </source>
</evidence>
<keyword evidence="2 3" id="KW-0802">TPR repeat</keyword>
<protein>
    <recommendedName>
        <fullName evidence="7">Tetratricopeptide repeat protein</fullName>
    </recommendedName>
</protein>
<sequence>MTVLRAAFRCLVAVMLLAVFAAGAHAQEALLEPLAQAAQGGRWEELQKQAQAMAADDELSATQRGQAYTFLSLAHINLSQPGPALDAADEAVRILPDHARGWLMRGTAYMMLRQLASAEEDFRKAVRVDSGIWEAYRNLAELSQARGDMPGALDWFGKAVEYAPGNTDLATEYALLLHGMGLHSKAETALTDVIGLVPQAPGPYNNRGMVRLAQGRFDDALADFTRAILLDPAFEEARVNRGNVLRVFKRYKESLADFTQGLESRPESVKLLVGRMYTRAEMGDYAGAAQDIAAAYRHANVDPYVLNEYAWFLATCTDEGVRDGARAMQLAREAIGLSAGPIPGYYDTLAAAFAEAGEFENAVAAQKQAISFGAQAGLLQRQLEEWAERLEGYEHGLPYRNNVP</sequence>
<dbReference type="RefSeq" id="WP_174410876.1">
    <property type="nucleotide sequence ID" value="NZ_BLVP01000036.1"/>
</dbReference>
<dbReference type="SMART" id="SM00028">
    <property type="entry name" value="TPR"/>
    <property type="match status" value="6"/>
</dbReference>
<name>A0A7J0BX10_9BACT</name>
<dbReference type="Pfam" id="PF13432">
    <property type="entry name" value="TPR_16"/>
    <property type="match status" value="2"/>
</dbReference>
<evidence type="ECO:0000313" key="6">
    <source>
        <dbReference type="Proteomes" id="UP000503820"/>
    </source>
</evidence>
<evidence type="ECO:0000256" key="2">
    <source>
        <dbReference type="ARBA" id="ARBA00022803"/>
    </source>
</evidence>
<dbReference type="EMBL" id="BLVP01000036">
    <property type="protein sequence ID" value="GFM38250.1"/>
    <property type="molecule type" value="Genomic_DNA"/>
</dbReference>
<dbReference type="InterPro" id="IPR011990">
    <property type="entry name" value="TPR-like_helical_dom_sf"/>
</dbReference>
<dbReference type="InterPro" id="IPR050498">
    <property type="entry name" value="Ycf3"/>
</dbReference>
<dbReference type="Proteomes" id="UP000503820">
    <property type="component" value="Unassembled WGS sequence"/>
</dbReference>
<dbReference type="PROSITE" id="PS50005">
    <property type="entry name" value="TPR"/>
    <property type="match status" value="3"/>
</dbReference>
<dbReference type="PANTHER" id="PTHR44858:SF1">
    <property type="entry name" value="UDP-N-ACETYLGLUCOSAMINE--PEPTIDE N-ACETYLGLUCOSAMINYLTRANSFERASE SPINDLY-RELATED"/>
    <property type="match status" value="1"/>
</dbReference>
<dbReference type="PANTHER" id="PTHR44858">
    <property type="entry name" value="TETRATRICOPEPTIDE REPEAT PROTEIN 6"/>
    <property type="match status" value="1"/>
</dbReference>
<dbReference type="SUPFAM" id="SSF48452">
    <property type="entry name" value="TPR-like"/>
    <property type="match status" value="1"/>
</dbReference>
<proteinExistence type="predicted"/>
<feature type="chain" id="PRO_5029473955" description="Tetratricopeptide repeat protein" evidence="4">
    <location>
        <begin position="27"/>
        <end position="404"/>
    </location>
</feature>
<keyword evidence="6" id="KW-1185">Reference proteome</keyword>
<feature type="signal peptide" evidence="4">
    <location>
        <begin position="1"/>
        <end position="26"/>
    </location>
</feature>
<evidence type="ECO:0000256" key="4">
    <source>
        <dbReference type="SAM" id="SignalP"/>
    </source>
</evidence>
<dbReference type="InterPro" id="IPR019734">
    <property type="entry name" value="TPR_rpt"/>
</dbReference>
<keyword evidence="4" id="KW-0732">Signal</keyword>
<accession>A0A7J0BX10</accession>
<gene>
    <name evidence="5" type="ORF">DSM19430T_29340</name>
</gene>
<dbReference type="Gene3D" id="1.25.40.10">
    <property type="entry name" value="Tetratricopeptide repeat domain"/>
    <property type="match status" value="2"/>
</dbReference>
<feature type="repeat" description="TPR" evidence="3">
    <location>
        <begin position="133"/>
        <end position="166"/>
    </location>
</feature>
<feature type="repeat" description="TPR" evidence="3">
    <location>
        <begin position="201"/>
        <end position="234"/>
    </location>
</feature>
<organism evidence="5 6">
    <name type="scientific">Desulfovibrio psychrotolerans</name>
    <dbReference type="NCBI Taxonomy" id="415242"/>
    <lineage>
        <taxon>Bacteria</taxon>
        <taxon>Pseudomonadati</taxon>
        <taxon>Thermodesulfobacteriota</taxon>
        <taxon>Desulfovibrionia</taxon>
        <taxon>Desulfovibrionales</taxon>
        <taxon>Desulfovibrionaceae</taxon>
        <taxon>Desulfovibrio</taxon>
    </lineage>
</organism>
<feature type="repeat" description="TPR" evidence="3">
    <location>
        <begin position="99"/>
        <end position="132"/>
    </location>
</feature>